<evidence type="ECO:0000313" key="3">
    <source>
        <dbReference type="Proteomes" id="UP001595945"/>
    </source>
</evidence>
<dbReference type="GeneID" id="73047452"/>
<dbReference type="RefSeq" id="WP_254270677.1">
    <property type="nucleotide sequence ID" value="NZ_CP100402.1"/>
</dbReference>
<dbReference type="Pfam" id="PF26417">
    <property type="entry name" value="DUF8112"/>
    <property type="match status" value="1"/>
</dbReference>
<reference evidence="2 3" key="1">
    <citation type="journal article" date="2019" name="Int. J. Syst. Evol. Microbiol.">
        <title>The Global Catalogue of Microorganisms (GCM) 10K type strain sequencing project: providing services to taxonomists for standard genome sequencing and annotation.</title>
        <authorList>
            <consortium name="The Broad Institute Genomics Platform"/>
            <consortium name="The Broad Institute Genome Sequencing Center for Infectious Disease"/>
            <person name="Wu L."/>
            <person name="Ma J."/>
        </authorList>
    </citation>
    <scope>NUCLEOTIDE SEQUENCE [LARGE SCALE GENOMIC DNA]</scope>
    <source>
        <strain evidence="2 3">XZYJ18</strain>
    </source>
</reference>
<keyword evidence="3" id="KW-1185">Reference proteome</keyword>
<feature type="domain" description="DUF8112" evidence="1">
    <location>
        <begin position="11"/>
        <end position="114"/>
    </location>
</feature>
<comment type="caution">
    <text evidence="2">The sequence shown here is derived from an EMBL/GenBank/DDBJ whole genome shotgun (WGS) entry which is preliminary data.</text>
</comment>
<dbReference type="AlphaFoldDB" id="A0ABD5Q912"/>
<sequence>MVYSEETVRVETDVEQVLTGLQVGLEGARGTCCWCGQELHDGHCVTVYAYRTAGHDEWNLPRIYCHDCNGGKIETPTLGTVEVVVTAFLGVMQVAASQTTRLVLTGVEVEEYSGPDDGSEG</sequence>
<evidence type="ECO:0000259" key="1">
    <source>
        <dbReference type="Pfam" id="PF26417"/>
    </source>
</evidence>
<proteinExistence type="predicted"/>
<organism evidence="2 3">
    <name type="scientific">Halorussus aquaticus</name>
    <dbReference type="NCBI Taxonomy" id="2953748"/>
    <lineage>
        <taxon>Archaea</taxon>
        <taxon>Methanobacteriati</taxon>
        <taxon>Methanobacteriota</taxon>
        <taxon>Stenosarchaea group</taxon>
        <taxon>Halobacteria</taxon>
        <taxon>Halobacteriales</taxon>
        <taxon>Haladaptataceae</taxon>
        <taxon>Halorussus</taxon>
    </lineage>
</organism>
<evidence type="ECO:0000313" key="2">
    <source>
        <dbReference type="EMBL" id="MFC4826992.1"/>
    </source>
</evidence>
<dbReference type="InterPro" id="IPR058425">
    <property type="entry name" value="DUF8112"/>
</dbReference>
<dbReference type="EMBL" id="JBHSHT010000004">
    <property type="protein sequence ID" value="MFC4826992.1"/>
    <property type="molecule type" value="Genomic_DNA"/>
</dbReference>
<protein>
    <recommendedName>
        <fullName evidence="1">DUF8112 domain-containing protein</fullName>
    </recommendedName>
</protein>
<accession>A0ABD5Q912</accession>
<gene>
    <name evidence="2" type="ORF">ACFO9K_22330</name>
</gene>
<name>A0ABD5Q912_9EURY</name>
<dbReference type="Proteomes" id="UP001595945">
    <property type="component" value="Unassembled WGS sequence"/>
</dbReference>